<organism evidence="3">
    <name type="scientific">Glycine max</name>
    <name type="common">Soybean</name>
    <name type="synonym">Glycine hispida</name>
    <dbReference type="NCBI Taxonomy" id="3847"/>
    <lineage>
        <taxon>Eukaryota</taxon>
        <taxon>Viridiplantae</taxon>
        <taxon>Streptophyta</taxon>
        <taxon>Embryophyta</taxon>
        <taxon>Tracheophyta</taxon>
        <taxon>Spermatophyta</taxon>
        <taxon>Magnoliopsida</taxon>
        <taxon>eudicotyledons</taxon>
        <taxon>Gunneridae</taxon>
        <taxon>Pentapetalae</taxon>
        <taxon>rosids</taxon>
        <taxon>fabids</taxon>
        <taxon>Fabales</taxon>
        <taxon>Fabaceae</taxon>
        <taxon>Papilionoideae</taxon>
        <taxon>50 kb inversion clade</taxon>
        <taxon>NPAAA clade</taxon>
        <taxon>indigoferoid/millettioid clade</taxon>
        <taxon>Phaseoleae</taxon>
        <taxon>Glycine</taxon>
        <taxon>Glycine subgen. Soja</taxon>
    </lineage>
</organism>
<dbReference type="Gramene" id="KRH45562">
    <property type="protein sequence ID" value="KRH45562"/>
    <property type="gene ID" value="GLYMA_08G280100"/>
</dbReference>
<dbReference type="Proteomes" id="UP000008827">
    <property type="component" value="Chromosome 8"/>
</dbReference>
<dbReference type="PANTHER" id="PTHR13950:SF9">
    <property type="entry name" value="RABCONNECTIN-3A"/>
    <property type="match status" value="1"/>
</dbReference>
<reference evidence="2 3" key="1">
    <citation type="journal article" date="2010" name="Nature">
        <title>Genome sequence of the palaeopolyploid soybean.</title>
        <authorList>
            <person name="Schmutz J."/>
            <person name="Cannon S.B."/>
            <person name="Schlueter J."/>
            <person name="Ma J."/>
            <person name="Mitros T."/>
            <person name="Nelson W."/>
            <person name="Hyten D.L."/>
            <person name="Song Q."/>
            <person name="Thelen J.J."/>
            <person name="Cheng J."/>
            <person name="Xu D."/>
            <person name="Hellsten U."/>
            <person name="May G.D."/>
            <person name="Yu Y."/>
            <person name="Sakurai T."/>
            <person name="Umezawa T."/>
            <person name="Bhattacharyya M.K."/>
            <person name="Sandhu D."/>
            <person name="Valliyodan B."/>
            <person name="Lindquist E."/>
            <person name="Peto M."/>
            <person name="Grant D."/>
            <person name="Shu S."/>
            <person name="Goodstein D."/>
            <person name="Barry K."/>
            <person name="Futrell-Griggs M."/>
            <person name="Abernathy B."/>
            <person name="Du J."/>
            <person name="Tian Z."/>
            <person name="Zhu L."/>
            <person name="Gill N."/>
            <person name="Joshi T."/>
            <person name="Libault M."/>
            <person name="Sethuraman A."/>
            <person name="Zhang X.-C."/>
            <person name="Shinozaki K."/>
            <person name="Nguyen H.T."/>
            <person name="Wing R.A."/>
            <person name="Cregan P."/>
            <person name="Specht J."/>
            <person name="Grimwood J."/>
            <person name="Rokhsar D."/>
            <person name="Stacey G."/>
            <person name="Shoemaker R.C."/>
            <person name="Jackson S.A."/>
        </authorList>
    </citation>
    <scope>NUCLEOTIDE SEQUENCE [LARGE SCALE GENOMIC DNA]</scope>
    <source>
        <strain evidence="3">cv. Williams 82</strain>
        <tissue evidence="2">Callus</tissue>
    </source>
</reference>
<accession>K7L9E1</accession>
<dbReference type="eggNOG" id="KOG1064">
    <property type="taxonomic scope" value="Eukaryota"/>
</dbReference>
<name>K7L9E1_SOYBN</name>
<protein>
    <recommendedName>
        <fullName evidence="1">RAVE complex protein Rav1 C-terminal domain-containing protein</fullName>
    </recommendedName>
</protein>
<dbReference type="InterPro" id="IPR022033">
    <property type="entry name" value="Rav1p_C"/>
</dbReference>
<dbReference type="PaxDb" id="3847-GLYMA08G38343.1"/>
<dbReference type="OrthoDB" id="342131at2759"/>
<dbReference type="PANTHER" id="PTHR13950">
    <property type="entry name" value="RABCONNECTIN-RELATED"/>
    <property type="match status" value="1"/>
</dbReference>
<reference evidence="3" key="2">
    <citation type="submission" date="2018-02" db="UniProtKB">
        <authorList>
            <consortium name="EnsemblPlants"/>
        </authorList>
    </citation>
    <scope>IDENTIFICATION</scope>
    <source>
        <strain evidence="3">Williams 82</strain>
    </source>
</reference>
<dbReference type="AlphaFoldDB" id="K7L9E1"/>
<feature type="domain" description="RAVE complex protein Rav1 C-terminal" evidence="1">
    <location>
        <begin position="3"/>
        <end position="89"/>
    </location>
</feature>
<dbReference type="STRING" id="3847.K7L9E1"/>
<evidence type="ECO:0000313" key="3">
    <source>
        <dbReference type="EnsemblPlants" id="KRH45562"/>
    </source>
</evidence>
<proteinExistence type="predicted"/>
<evidence type="ECO:0000313" key="2">
    <source>
        <dbReference type="EMBL" id="KRH45562.1"/>
    </source>
</evidence>
<dbReference type="EnsemblPlants" id="KRH45562">
    <property type="protein sequence ID" value="KRH45562"/>
    <property type="gene ID" value="GLYMA_08G280100"/>
</dbReference>
<evidence type="ECO:0000259" key="1">
    <source>
        <dbReference type="Pfam" id="PF12234"/>
    </source>
</evidence>
<dbReference type="InParanoid" id="K7L9E1"/>
<evidence type="ECO:0000313" key="4">
    <source>
        <dbReference type="Proteomes" id="UP000008827"/>
    </source>
</evidence>
<sequence>MVYMEKLARAQYLKNKITKDCALLYIALNKVQLFAGIFKISKDEKDKPLVGFLSRNFQDEKNKVVALKNACLGKHQLELAIGFFLLGGDQLESWG</sequence>
<dbReference type="EMBL" id="CM000841">
    <property type="protein sequence ID" value="KRH45562.1"/>
    <property type="molecule type" value="Genomic_DNA"/>
</dbReference>
<gene>
    <name evidence="2" type="ORF">GLYMA_08G280100</name>
</gene>
<dbReference type="HOGENOM" id="CLU_2376977_0_0_1"/>
<dbReference type="Pfam" id="PF12234">
    <property type="entry name" value="Rav1p_C"/>
    <property type="match status" value="1"/>
</dbReference>
<dbReference type="InterPro" id="IPR052208">
    <property type="entry name" value="DmX-like/RAVE_component"/>
</dbReference>
<keyword evidence="4" id="KW-1185">Reference proteome</keyword>
<reference evidence="2" key="3">
    <citation type="submission" date="2018-07" db="EMBL/GenBank/DDBJ databases">
        <title>WGS assembly of Glycine max.</title>
        <authorList>
            <person name="Schmutz J."/>
            <person name="Cannon S."/>
            <person name="Schlueter J."/>
            <person name="Ma J."/>
            <person name="Mitros T."/>
            <person name="Nelson W."/>
            <person name="Hyten D."/>
            <person name="Song Q."/>
            <person name="Thelen J."/>
            <person name="Cheng J."/>
            <person name="Xu D."/>
            <person name="Hellsten U."/>
            <person name="May G."/>
            <person name="Yu Y."/>
            <person name="Sakurai T."/>
            <person name="Umezawa T."/>
            <person name="Bhattacharyya M."/>
            <person name="Sandhu D."/>
            <person name="Valliyodan B."/>
            <person name="Lindquist E."/>
            <person name="Peto M."/>
            <person name="Grant D."/>
            <person name="Shu S."/>
            <person name="Goodstein D."/>
            <person name="Barry K."/>
            <person name="Futrell-Griggs M."/>
            <person name="Abernathy B."/>
            <person name="Du J."/>
            <person name="Tian Z."/>
            <person name="Zhu L."/>
            <person name="Gill N."/>
            <person name="Joshi T."/>
            <person name="Libault M."/>
            <person name="Sethuraman A."/>
            <person name="Zhang X."/>
            <person name="Shinozaki K."/>
            <person name="Nguyen H."/>
            <person name="Wing R."/>
            <person name="Cregan P."/>
            <person name="Specht J."/>
            <person name="Grimwood J."/>
            <person name="Rokhsar D."/>
            <person name="Stacey G."/>
            <person name="Shoemaker R."/>
            <person name="Jackson S."/>
        </authorList>
    </citation>
    <scope>NUCLEOTIDE SEQUENCE</scope>
    <source>
        <tissue evidence="2">Callus</tissue>
    </source>
</reference>